<dbReference type="InterPro" id="IPR007371">
    <property type="entry name" value="TPK_catalytic"/>
</dbReference>
<dbReference type="CDD" id="cd07995">
    <property type="entry name" value="TPK"/>
    <property type="match status" value="1"/>
</dbReference>
<dbReference type="InterPro" id="IPR036371">
    <property type="entry name" value="TPK_B1-bd_sf"/>
</dbReference>
<dbReference type="PANTHER" id="PTHR13622">
    <property type="entry name" value="THIAMIN PYROPHOSPHOKINASE"/>
    <property type="match status" value="1"/>
</dbReference>
<evidence type="ECO:0000256" key="4">
    <source>
        <dbReference type="ARBA" id="ARBA00022840"/>
    </source>
</evidence>
<gene>
    <name evidence="6" type="ORF">HDID_LOCUS4416</name>
    <name evidence="7" type="ORF">WMSIL1_LOCUS5701</name>
</gene>
<dbReference type="GO" id="GO:0006772">
    <property type="term" value="P:thiamine metabolic process"/>
    <property type="evidence" value="ECO:0007669"/>
    <property type="project" value="InterPro"/>
</dbReference>
<dbReference type="OrthoDB" id="25149at2759"/>
<proteinExistence type="predicted"/>
<dbReference type="Gene3D" id="3.40.50.10240">
    <property type="entry name" value="Thiamin pyrophosphokinase, catalytic domain"/>
    <property type="match status" value="1"/>
</dbReference>
<evidence type="ECO:0000259" key="5">
    <source>
        <dbReference type="SMART" id="SM00983"/>
    </source>
</evidence>
<evidence type="ECO:0000256" key="3">
    <source>
        <dbReference type="ARBA" id="ARBA00022777"/>
    </source>
</evidence>
<evidence type="ECO:0000313" key="7">
    <source>
        <dbReference type="EMBL" id="VUZ45777.1"/>
    </source>
</evidence>
<dbReference type="SMART" id="SM00983">
    <property type="entry name" value="TPK_B1_binding"/>
    <property type="match status" value="1"/>
</dbReference>
<keyword evidence="4" id="KW-0067">ATP-binding</keyword>
<evidence type="ECO:0000256" key="1">
    <source>
        <dbReference type="ARBA" id="ARBA00022679"/>
    </source>
</evidence>
<evidence type="ECO:0000313" key="8">
    <source>
        <dbReference type="Proteomes" id="UP000274504"/>
    </source>
</evidence>
<dbReference type="SUPFAM" id="SSF63999">
    <property type="entry name" value="Thiamin pyrophosphokinase, catalytic domain"/>
    <property type="match status" value="1"/>
</dbReference>
<evidence type="ECO:0000313" key="10">
    <source>
        <dbReference type="WBParaSite" id="HDID_0000441801-mRNA-1"/>
    </source>
</evidence>
<dbReference type="WBParaSite" id="HDID_0000441801-mRNA-1">
    <property type="protein sequence ID" value="HDID_0000441801-mRNA-1"/>
    <property type="gene ID" value="HDID_0000441801"/>
</dbReference>
<dbReference type="EMBL" id="CABIJS010000188">
    <property type="protein sequence ID" value="VUZ45777.1"/>
    <property type="molecule type" value="Genomic_DNA"/>
</dbReference>
<protein>
    <submittedName>
        <fullName evidence="10">Thiamine diphosphokinase</fullName>
    </submittedName>
</protein>
<organism evidence="10">
    <name type="scientific">Hymenolepis diminuta</name>
    <name type="common">Rat tapeworm</name>
    <dbReference type="NCBI Taxonomy" id="6216"/>
    <lineage>
        <taxon>Eukaryota</taxon>
        <taxon>Metazoa</taxon>
        <taxon>Spiralia</taxon>
        <taxon>Lophotrochozoa</taxon>
        <taxon>Platyhelminthes</taxon>
        <taxon>Cestoda</taxon>
        <taxon>Eucestoda</taxon>
        <taxon>Cyclophyllidea</taxon>
        <taxon>Hymenolepididae</taxon>
        <taxon>Hymenolepis</taxon>
    </lineage>
</organism>
<dbReference type="GO" id="GO:0009229">
    <property type="term" value="P:thiamine diphosphate biosynthetic process"/>
    <property type="evidence" value="ECO:0007669"/>
    <property type="project" value="InterPro"/>
</dbReference>
<dbReference type="PANTHER" id="PTHR13622:SF8">
    <property type="entry name" value="THIAMIN PYROPHOSPHOKINASE 1"/>
    <property type="match status" value="1"/>
</dbReference>
<dbReference type="Proteomes" id="UP000321570">
    <property type="component" value="Unassembled WGS sequence"/>
</dbReference>
<accession>A0A0R3SHK3</accession>
<keyword evidence="9" id="KW-1185">Reference proteome</keyword>
<dbReference type="SUPFAM" id="SSF63862">
    <property type="entry name" value="Thiamin pyrophosphokinase, substrate-binding domain"/>
    <property type="match status" value="1"/>
</dbReference>
<reference evidence="10" key="1">
    <citation type="submission" date="2017-02" db="UniProtKB">
        <authorList>
            <consortium name="WormBaseParasite"/>
        </authorList>
    </citation>
    <scope>IDENTIFICATION</scope>
</reference>
<keyword evidence="2" id="KW-0547">Nucleotide-binding</keyword>
<dbReference type="InterPro" id="IPR036759">
    <property type="entry name" value="TPK_catalytic_sf"/>
</dbReference>
<feature type="domain" description="Thiamin pyrophosphokinase thiamin-binding" evidence="5">
    <location>
        <begin position="163"/>
        <end position="228"/>
    </location>
</feature>
<keyword evidence="3" id="KW-0418">Kinase</keyword>
<name>A0A0R3SHK3_HYMDI</name>
<dbReference type="AlphaFoldDB" id="A0A0R3SHK3"/>
<dbReference type="FunFam" id="2.60.120.320:FF:000001">
    <property type="entry name" value="Thiamine pyrophosphokinase"/>
    <property type="match status" value="1"/>
</dbReference>
<dbReference type="GO" id="GO:0016301">
    <property type="term" value="F:kinase activity"/>
    <property type="evidence" value="ECO:0007669"/>
    <property type="project" value="UniProtKB-KW"/>
</dbReference>
<reference evidence="6 8" key="2">
    <citation type="submission" date="2018-11" db="EMBL/GenBank/DDBJ databases">
        <authorList>
            <consortium name="Pathogen Informatics"/>
        </authorList>
    </citation>
    <scope>NUCLEOTIDE SEQUENCE [LARGE SCALE GENOMIC DNA]</scope>
</reference>
<dbReference type="Pfam" id="PF04265">
    <property type="entry name" value="TPK_B1_binding"/>
    <property type="match status" value="1"/>
</dbReference>
<dbReference type="GO" id="GO:0030975">
    <property type="term" value="F:thiamine binding"/>
    <property type="evidence" value="ECO:0007669"/>
    <property type="project" value="InterPro"/>
</dbReference>
<dbReference type="GO" id="GO:0005524">
    <property type="term" value="F:ATP binding"/>
    <property type="evidence" value="ECO:0007669"/>
    <property type="project" value="UniProtKB-KW"/>
</dbReference>
<dbReference type="InterPro" id="IPR006282">
    <property type="entry name" value="Thi_PPkinase"/>
</dbReference>
<reference evidence="7 9" key="3">
    <citation type="submission" date="2019-07" db="EMBL/GenBank/DDBJ databases">
        <authorList>
            <person name="Jastrzebski P J."/>
            <person name="Paukszto L."/>
            <person name="Jastrzebski P J."/>
        </authorList>
    </citation>
    <scope>NUCLEOTIDE SEQUENCE [LARGE SCALE GENOMIC DNA]</scope>
    <source>
        <strain evidence="7 9">WMS-il1</strain>
    </source>
</reference>
<dbReference type="InterPro" id="IPR007373">
    <property type="entry name" value="Thiamin_PyroPKinase_B1-bd"/>
</dbReference>
<evidence type="ECO:0000313" key="6">
    <source>
        <dbReference type="EMBL" id="VDL48934.1"/>
    </source>
</evidence>
<sequence>MIVKPFSLIDPDVKIGLICLNSEVKQLAPLFKALFAKASFSIFVDGFANQIYDSQFKDSHIPDMVSGDFDSIRPDVKEFYEQKKTVQVIETPDQDETDFTKAILLMLESVEFELDYIVGLYGSGGRCDHEMGIVKSLYIAKDLSKFPVILVTESSISCLLEAGDNNIIMDSYPVDQYCGLIPIGKPVKATTIGLRWNLHADLLDFEGLVSTSNRNIDPVVTVHCDGPLLWTVSNPLVDVLKNAEPY</sequence>
<dbReference type="Proteomes" id="UP000274504">
    <property type="component" value="Unassembled WGS sequence"/>
</dbReference>
<dbReference type="Pfam" id="PF04263">
    <property type="entry name" value="TPK_catalytic"/>
    <property type="match status" value="1"/>
</dbReference>
<dbReference type="STRING" id="6216.A0A0R3SHK3"/>
<evidence type="ECO:0000313" key="9">
    <source>
        <dbReference type="Proteomes" id="UP000321570"/>
    </source>
</evidence>
<evidence type="ECO:0000256" key="2">
    <source>
        <dbReference type="ARBA" id="ARBA00022741"/>
    </source>
</evidence>
<dbReference type="NCBIfam" id="TIGR01378">
    <property type="entry name" value="thi_PPkinase"/>
    <property type="match status" value="1"/>
</dbReference>
<dbReference type="Gene3D" id="2.60.120.320">
    <property type="entry name" value="Thiamin pyrophosphokinase, thiamin-binding domain"/>
    <property type="match status" value="1"/>
</dbReference>
<keyword evidence="1" id="KW-0808">Transferase</keyword>
<dbReference type="EMBL" id="UYSG01001682">
    <property type="protein sequence ID" value="VDL48934.1"/>
    <property type="molecule type" value="Genomic_DNA"/>
</dbReference>
<dbReference type="GO" id="GO:0004788">
    <property type="term" value="F:thiamine diphosphokinase activity"/>
    <property type="evidence" value="ECO:0007669"/>
    <property type="project" value="InterPro"/>
</dbReference>